<reference evidence="2 3" key="1">
    <citation type="submission" date="2022-03" db="EMBL/GenBank/DDBJ databases">
        <authorList>
            <person name="Jo J.-H."/>
            <person name="Im W.-T."/>
        </authorList>
    </citation>
    <scope>NUCLEOTIDE SEQUENCE [LARGE SCALE GENOMIC DNA]</scope>
    <source>
        <strain evidence="2 3">SM33</strain>
    </source>
</reference>
<keyword evidence="3" id="KW-1185">Reference proteome</keyword>
<proteinExistence type="predicted"/>
<evidence type="ECO:0000256" key="1">
    <source>
        <dbReference type="SAM" id="SignalP"/>
    </source>
</evidence>
<dbReference type="RefSeq" id="WP_241447377.1">
    <property type="nucleotide sequence ID" value="NZ_JAKZHW010000001.1"/>
</dbReference>
<evidence type="ECO:0000313" key="2">
    <source>
        <dbReference type="EMBL" id="MCH8616584.1"/>
    </source>
</evidence>
<organism evidence="2 3">
    <name type="scientific">Sphingomonas telluris</name>
    <dbReference type="NCBI Taxonomy" id="2907998"/>
    <lineage>
        <taxon>Bacteria</taxon>
        <taxon>Pseudomonadati</taxon>
        <taxon>Pseudomonadota</taxon>
        <taxon>Alphaproteobacteria</taxon>
        <taxon>Sphingomonadales</taxon>
        <taxon>Sphingomonadaceae</taxon>
        <taxon>Sphingomonas</taxon>
    </lineage>
</organism>
<dbReference type="Proteomes" id="UP001203058">
    <property type="component" value="Unassembled WGS sequence"/>
</dbReference>
<dbReference type="InterPro" id="IPR021747">
    <property type="entry name" value="DUF3313"/>
</dbReference>
<evidence type="ECO:0000313" key="3">
    <source>
        <dbReference type="Proteomes" id="UP001203058"/>
    </source>
</evidence>
<protein>
    <submittedName>
        <fullName evidence="2">DUF3313 domain-containing protein</fullName>
    </submittedName>
</protein>
<sequence>MKRHRHFTLVLVAALLFGGPAAAKAPTTWDGLVQVKSKRLNLVYLQPGADFRVYTKVMIEPTEVAFAKNWQRDYNRTASSLSGRVSDSDVQQALTKAVKAADDIFTEAWTKGGYMVVTEPGPDVLRVQTGIVNITVNAPDQPTAGRSYSFSGEAGYATLFVEARDSMTGALLGRAVDQGVAGDNSAAWRTSVSNRADFRYLVEDWAKAGVRGMTELKALSPIKP</sequence>
<dbReference type="Pfam" id="PF11769">
    <property type="entry name" value="DUF3313"/>
    <property type="match status" value="1"/>
</dbReference>
<name>A0ABS9VPY6_9SPHN</name>
<dbReference type="EMBL" id="JAKZHW010000001">
    <property type="protein sequence ID" value="MCH8616584.1"/>
    <property type="molecule type" value="Genomic_DNA"/>
</dbReference>
<feature type="signal peptide" evidence="1">
    <location>
        <begin position="1"/>
        <end position="23"/>
    </location>
</feature>
<gene>
    <name evidence="2" type="ORF">LZ016_10790</name>
</gene>
<keyword evidence="1" id="KW-0732">Signal</keyword>
<accession>A0ABS9VPY6</accession>
<feature type="chain" id="PRO_5046034083" evidence="1">
    <location>
        <begin position="24"/>
        <end position="224"/>
    </location>
</feature>
<comment type="caution">
    <text evidence="2">The sequence shown here is derived from an EMBL/GenBank/DDBJ whole genome shotgun (WGS) entry which is preliminary data.</text>
</comment>